<feature type="transmembrane region" description="Helical" evidence="1">
    <location>
        <begin position="147"/>
        <end position="164"/>
    </location>
</feature>
<keyword evidence="3" id="KW-1185">Reference proteome</keyword>
<organism evidence="2 3">
    <name type="scientific">Candidatus Cetobacterium colombiensis</name>
    <dbReference type="NCBI Taxonomy" id="3073100"/>
    <lineage>
        <taxon>Bacteria</taxon>
        <taxon>Fusobacteriati</taxon>
        <taxon>Fusobacteriota</taxon>
        <taxon>Fusobacteriia</taxon>
        <taxon>Fusobacteriales</taxon>
        <taxon>Fusobacteriaceae</taxon>
        <taxon>Cetobacterium</taxon>
    </lineage>
</organism>
<keyword evidence="1" id="KW-1133">Transmembrane helix</keyword>
<keyword evidence="1" id="KW-0812">Transmembrane</keyword>
<evidence type="ECO:0000313" key="2">
    <source>
        <dbReference type="EMBL" id="MDX8336635.1"/>
    </source>
</evidence>
<reference evidence="3" key="1">
    <citation type="submission" date="2023-07" db="EMBL/GenBank/DDBJ databases">
        <authorList>
            <person name="Colorado M.A."/>
            <person name="Villamil L.M."/>
            <person name="Melo J.F."/>
            <person name="Rodriguez J.A."/>
            <person name="Ruiz R.Y."/>
        </authorList>
    </citation>
    <scope>NUCLEOTIDE SEQUENCE [LARGE SCALE GENOMIC DNA]</scope>
    <source>
        <strain evidence="3">C33</strain>
    </source>
</reference>
<gene>
    <name evidence="2" type="ORF">RFV38_09015</name>
</gene>
<name>A0ABU4WBV4_9FUSO</name>
<keyword evidence="1" id="KW-0472">Membrane</keyword>
<dbReference type="Proteomes" id="UP001279681">
    <property type="component" value="Unassembled WGS sequence"/>
</dbReference>
<accession>A0ABU4WBV4</accession>
<proteinExistence type="predicted"/>
<sequence length="181" mass="21334">MKKIKLLGSLKFLNFKERVPCLGHLTIHSPQLIQCGLLTESTLEILTDIGQFLSHKEQLIHVFEFLVIENNLDDPIAPYLAPSGQRYLQNGLSIKRDRISREIIINIKVYEKVFPAIRPKKVFLPSKSVMKYPKEKNSVMYLKYKRMLLSFSGITMFFFMYFFPKLLMKDWRLPKEQIHPQ</sequence>
<evidence type="ECO:0000256" key="1">
    <source>
        <dbReference type="SAM" id="Phobius"/>
    </source>
</evidence>
<protein>
    <submittedName>
        <fullName evidence="2">Uncharacterized protein</fullName>
    </submittedName>
</protein>
<dbReference type="EMBL" id="JAVIKH010000011">
    <property type="protein sequence ID" value="MDX8336635.1"/>
    <property type="molecule type" value="Genomic_DNA"/>
</dbReference>
<evidence type="ECO:0000313" key="3">
    <source>
        <dbReference type="Proteomes" id="UP001279681"/>
    </source>
</evidence>
<comment type="caution">
    <text evidence="2">The sequence shown here is derived from an EMBL/GenBank/DDBJ whole genome shotgun (WGS) entry which is preliminary data.</text>
</comment>